<sequence length="1130" mass="130683">MEHIIKNLNKGINGERIKKMVLYELKRKFQSDFNKKKSQYYGANYDSTVVDDHMIVYESRDGKSIVDSPYAIFLALANDKRFSNYKHVWVINPSVPFIKESIPQDLRHKVTFVERTSLEYVKALLTAKYLINNSTFESFFIKKKEQVYINTWHGTPLKYMGFDIPGNPNHSQNVLRNFLMADYILSPNAHTSDIFIKSYKLEGIYPGTILEGGYPRIDFTFHSDKTDVVNKIEKHGASLTGKKVILFCPTWKGSSVHDTTDDIDQIVEETLQLANRFKDEYDVLVKVHPFIASKVLEDGRVSQHLVSDLIDANEVLSITDILVTDYSSIFFDFLVTNKPIIFYAWDKDLYQRNRGMYLEESELPGPTAETLPDLFDCIHHVEENYKEYQEAYESLAKKMVPYDDGNVTKKYIERIFENKQIEDIKEYHVDSDKKKILLFPGAMKSNGITSSALNLVNNIDYDKYDVTIILNSRSPIESVKNIEEINKNARLIFRFGHAIFSKEEEKLDNDFNVNGLPKDNRSAYPKQAYKREMARLTANLSFDVSIDFSGYSYFWGRHVLSANAKKYVAFMHNDLVADSMREVDGKMPQYNDLTALFSIYFMFDKLLSVSPMTRDVNVEKLGDYVTKEQMSYVYNTININQILGKEMPVTTSEDDLIVETKQLKALETVTIHAYKNLTHLQQNVAFELNLKVEDKITQYASYLLDGTTFVKISVNDTYVGWIDEQYVKEKEYEVFSVKSYHTISTASYPLEQPIWNQIRKNNETDEIITYIGYFKDRYMETDKIAETSGGRYVRVKYNGNVIGWVSPRPLRRTHKVSAVSPLRFYFNDKLKKKELATPVGYTSKIEEVELYGKLNTTQSINIYNEPKGTTDSVVISTSDNYVDEVFLIDKIAWMGTERYYSICLSLDEPIGYIQAEAIDEVSENIYQELKEKEAKNKKEEFTLPKVDLSYQKVPNFDDSYYNIVNMGRLSPEKNQTHLIQAFARFNQDVPKSRLFILGKGPLEPSLVETIKAQNMLGKVFLLGHIKNPFNFIKKTDLFILPSYYEGQPMVLLESMVLGMKILGSNIPANINVIGKDEEYGLLTEGTDVEDIYNGLHRAFNFNGEFKAFDYVKYNEETIQRFYQEIDPNNK</sequence>
<dbReference type="SUPFAM" id="SSF82057">
    <property type="entry name" value="Prokaryotic SH3-related domain"/>
    <property type="match status" value="1"/>
</dbReference>
<dbReference type="Pfam" id="PF00534">
    <property type="entry name" value="Glycos_transf_1"/>
    <property type="match status" value="1"/>
</dbReference>
<comment type="subcellular location">
    <subcellularLocation>
        <location evidence="1">Cell membrane</location>
        <topology evidence="1">Peripheral membrane protein</topology>
    </subcellularLocation>
</comment>
<dbReference type="Gene3D" id="3.40.50.2000">
    <property type="entry name" value="Glycogen Phosphorylase B"/>
    <property type="match status" value="2"/>
</dbReference>
<gene>
    <name evidence="10" type="ORF">CBF36_07170</name>
</gene>
<dbReference type="InterPro" id="IPR007554">
    <property type="entry name" value="Glycerophosphate_synth"/>
</dbReference>
<keyword evidence="6" id="KW-0777">Teichoic acid biosynthesis</keyword>
<comment type="caution">
    <text evidence="10">The sequence shown here is derived from an EMBL/GenBank/DDBJ whole genome shotgun (WGS) entry which is preliminary data.</text>
</comment>
<evidence type="ECO:0000259" key="9">
    <source>
        <dbReference type="Pfam" id="PF13457"/>
    </source>
</evidence>
<accession>A0A429ZIT3</accession>
<keyword evidence="11" id="KW-1185">Reference proteome</keyword>
<dbReference type="InterPro" id="IPR001296">
    <property type="entry name" value="Glyco_trans_1"/>
</dbReference>
<keyword evidence="5" id="KW-0732">Signal</keyword>
<protein>
    <recommendedName>
        <fullName evidence="12">Glycosyl transferase family 1 domain-containing protein</fullName>
    </recommendedName>
</protein>
<feature type="domain" description="GW" evidence="9">
    <location>
        <begin position="739"/>
        <end position="808"/>
    </location>
</feature>
<dbReference type="Pfam" id="PF13457">
    <property type="entry name" value="GW"/>
    <property type="match status" value="3"/>
</dbReference>
<dbReference type="Gene3D" id="3.40.50.11820">
    <property type="match status" value="1"/>
</dbReference>
<dbReference type="InterPro" id="IPR043148">
    <property type="entry name" value="TagF_C"/>
</dbReference>
<dbReference type="InterPro" id="IPR038200">
    <property type="entry name" value="GW_dom_sf"/>
</dbReference>
<dbReference type="PANTHER" id="PTHR37316">
    <property type="entry name" value="TEICHOIC ACID GLYCEROL-PHOSPHATE PRIMASE"/>
    <property type="match status" value="1"/>
</dbReference>
<dbReference type="Gene3D" id="2.30.30.170">
    <property type="match status" value="1"/>
</dbReference>
<dbReference type="InterPro" id="IPR051612">
    <property type="entry name" value="Teichoic_Acid_Biosynth"/>
</dbReference>
<dbReference type="Gene3D" id="3.40.50.12580">
    <property type="match status" value="1"/>
</dbReference>
<keyword evidence="4" id="KW-0808">Transferase</keyword>
<evidence type="ECO:0000256" key="5">
    <source>
        <dbReference type="ARBA" id="ARBA00022729"/>
    </source>
</evidence>
<reference evidence="10 11" key="1">
    <citation type="submission" date="2017-05" db="EMBL/GenBank/DDBJ databases">
        <title>Vagococcus spp. assemblies.</title>
        <authorList>
            <person name="Gulvik C.A."/>
        </authorList>
    </citation>
    <scope>NUCLEOTIDE SEQUENCE [LARGE SCALE GENOMIC DNA]</scope>
    <source>
        <strain evidence="10 11">SS1994</strain>
    </source>
</reference>
<evidence type="ECO:0000313" key="10">
    <source>
        <dbReference type="EMBL" id="RST93597.1"/>
    </source>
</evidence>
<dbReference type="PANTHER" id="PTHR37316:SF3">
    <property type="entry name" value="TEICHOIC ACID GLYCEROL-PHOSPHATE TRANSFERASE"/>
    <property type="match status" value="1"/>
</dbReference>
<dbReference type="AlphaFoldDB" id="A0A429ZIT3"/>
<evidence type="ECO:0008006" key="12">
    <source>
        <dbReference type="Google" id="ProtNLM"/>
    </source>
</evidence>
<dbReference type="Proteomes" id="UP000288490">
    <property type="component" value="Unassembled WGS sequence"/>
</dbReference>
<dbReference type="SUPFAM" id="SSF53756">
    <property type="entry name" value="UDP-Glycosyltransferase/glycogen phosphorylase"/>
    <property type="match status" value="3"/>
</dbReference>
<dbReference type="GO" id="GO:0005886">
    <property type="term" value="C:plasma membrane"/>
    <property type="evidence" value="ECO:0007669"/>
    <property type="project" value="UniProtKB-SubCell"/>
</dbReference>
<evidence type="ECO:0000259" key="8">
    <source>
        <dbReference type="Pfam" id="PF00534"/>
    </source>
</evidence>
<feature type="domain" description="Glycosyl transferase family 1" evidence="8">
    <location>
        <begin position="952"/>
        <end position="1099"/>
    </location>
</feature>
<dbReference type="InterPro" id="IPR043149">
    <property type="entry name" value="TagF_N"/>
</dbReference>
<proteinExistence type="inferred from homology"/>
<evidence type="ECO:0000256" key="4">
    <source>
        <dbReference type="ARBA" id="ARBA00022679"/>
    </source>
</evidence>
<evidence type="ECO:0000256" key="6">
    <source>
        <dbReference type="ARBA" id="ARBA00022944"/>
    </source>
</evidence>
<keyword evidence="7" id="KW-0472">Membrane</keyword>
<evidence type="ECO:0000313" key="11">
    <source>
        <dbReference type="Proteomes" id="UP000288490"/>
    </source>
</evidence>
<evidence type="ECO:0000256" key="3">
    <source>
        <dbReference type="ARBA" id="ARBA00022475"/>
    </source>
</evidence>
<dbReference type="GO" id="GO:0047355">
    <property type="term" value="F:CDP-glycerol glycerophosphotransferase activity"/>
    <property type="evidence" value="ECO:0007669"/>
    <property type="project" value="InterPro"/>
</dbReference>
<dbReference type="GO" id="GO:0019350">
    <property type="term" value="P:teichoic acid biosynthetic process"/>
    <property type="evidence" value="ECO:0007669"/>
    <property type="project" value="UniProtKB-KW"/>
</dbReference>
<keyword evidence="3" id="KW-1003">Cell membrane</keyword>
<dbReference type="InterPro" id="IPR025987">
    <property type="entry name" value="GW_dom"/>
</dbReference>
<dbReference type="Pfam" id="PF04464">
    <property type="entry name" value="Glyphos_transf"/>
    <property type="match status" value="1"/>
</dbReference>
<feature type="domain" description="GW" evidence="9">
    <location>
        <begin position="706"/>
        <end position="728"/>
    </location>
</feature>
<evidence type="ECO:0000256" key="2">
    <source>
        <dbReference type="ARBA" id="ARBA00010488"/>
    </source>
</evidence>
<organism evidence="10 11">
    <name type="scientific">Vagococcus bubulae</name>
    <dbReference type="NCBI Taxonomy" id="1977868"/>
    <lineage>
        <taxon>Bacteria</taxon>
        <taxon>Bacillati</taxon>
        <taxon>Bacillota</taxon>
        <taxon>Bacilli</taxon>
        <taxon>Lactobacillales</taxon>
        <taxon>Enterococcaceae</taxon>
        <taxon>Vagococcus</taxon>
    </lineage>
</organism>
<evidence type="ECO:0000256" key="1">
    <source>
        <dbReference type="ARBA" id="ARBA00004202"/>
    </source>
</evidence>
<evidence type="ECO:0000256" key="7">
    <source>
        <dbReference type="ARBA" id="ARBA00023136"/>
    </source>
</evidence>
<name>A0A429ZIT3_9ENTE</name>
<dbReference type="GO" id="GO:0016757">
    <property type="term" value="F:glycosyltransferase activity"/>
    <property type="evidence" value="ECO:0007669"/>
    <property type="project" value="InterPro"/>
</dbReference>
<comment type="similarity">
    <text evidence="2">Belongs to the CDP-glycerol glycerophosphotransferase family.</text>
</comment>
<dbReference type="EMBL" id="NGJT01000011">
    <property type="protein sequence ID" value="RST93597.1"/>
    <property type="molecule type" value="Genomic_DNA"/>
</dbReference>
<feature type="domain" description="GW" evidence="9">
    <location>
        <begin position="848"/>
        <end position="918"/>
    </location>
</feature>